<evidence type="ECO:0000256" key="6">
    <source>
        <dbReference type="ARBA" id="ARBA00023268"/>
    </source>
</evidence>
<dbReference type="AlphaFoldDB" id="A0A8J3FH11"/>
<protein>
    <submittedName>
        <fullName evidence="9">Glutamate-ammonia-ligase adenylyltransferase</fullName>
    </submittedName>
</protein>
<keyword evidence="3" id="KW-0547">Nucleotide-binding</keyword>
<dbReference type="InterPro" id="IPR013546">
    <property type="entry name" value="PII_UdlTrfase/GS_AdlTrfase"/>
</dbReference>
<dbReference type="InterPro" id="IPR005190">
    <property type="entry name" value="GlnE_rpt_dom"/>
</dbReference>
<dbReference type="SUPFAM" id="SSF81593">
    <property type="entry name" value="Nucleotidyltransferase substrate binding subunit/domain"/>
    <property type="match status" value="2"/>
</dbReference>
<dbReference type="NCBIfam" id="NF010707">
    <property type="entry name" value="PRK14109.1"/>
    <property type="match status" value="1"/>
</dbReference>
<keyword evidence="2 9" id="KW-0548">Nucleotidyltransferase</keyword>
<evidence type="ECO:0000256" key="2">
    <source>
        <dbReference type="ARBA" id="ARBA00022695"/>
    </source>
</evidence>
<dbReference type="RefSeq" id="WP_189113889.1">
    <property type="nucleotide sequence ID" value="NZ_BMQC01000005.1"/>
</dbReference>
<dbReference type="Pfam" id="PF08335">
    <property type="entry name" value="GlnD_UR_UTase"/>
    <property type="match status" value="2"/>
</dbReference>
<keyword evidence="1" id="KW-0808">Transferase</keyword>
<dbReference type="SUPFAM" id="SSF81301">
    <property type="entry name" value="Nucleotidyltransferase"/>
    <property type="match status" value="2"/>
</dbReference>
<evidence type="ECO:0000259" key="8">
    <source>
        <dbReference type="Pfam" id="PF08335"/>
    </source>
</evidence>
<dbReference type="InterPro" id="IPR023057">
    <property type="entry name" value="GlnE"/>
</dbReference>
<dbReference type="GO" id="GO:0005829">
    <property type="term" value="C:cytosol"/>
    <property type="evidence" value="ECO:0007669"/>
    <property type="project" value="TreeGrafter"/>
</dbReference>
<organism evidence="9 10">
    <name type="scientific">Pilimelia terevasa</name>
    <dbReference type="NCBI Taxonomy" id="53372"/>
    <lineage>
        <taxon>Bacteria</taxon>
        <taxon>Bacillati</taxon>
        <taxon>Actinomycetota</taxon>
        <taxon>Actinomycetes</taxon>
        <taxon>Micromonosporales</taxon>
        <taxon>Micromonosporaceae</taxon>
        <taxon>Pilimelia</taxon>
    </lineage>
</organism>
<proteinExistence type="predicted"/>
<keyword evidence="5" id="KW-0460">Magnesium</keyword>
<feature type="domain" description="Glutamate-ammonia ligase adenylyltransferase repeated" evidence="7">
    <location>
        <begin position="140"/>
        <end position="300"/>
    </location>
</feature>
<evidence type="ECO:0000313" key="10">
    <source>
        <dbReference type="Proteomes" id="UP000662200"/>
    </source>
</evidence>
<dbReference type="Pfam" id="PF03710">
    <property type="entry name" value="GlnE"/>
    <property type="match status" value="2"/>
</dbReference>
<sequence length="987" mass="104781">MTRTTTGRLTRYGFAPAGDDPRTAAADLLGPAGLGWWDPARQAPADATAETLLHALGRTADPDQALRQLHRVAAAAARDGLPPPALADARLRDRLFAVLGASSALGDHLVAHPDDVVVLDGAAIRLDDPAAPGLGAPATVAALRRVYRQALLGIAADDLTGARDVAPTMAALSALADHTLRAAYRMAATEQGAAPRLAVVAMGKCGADELNYVSDVDVVFVAEADEDLPAATRLATRLMEICGFVAWPVDAALRPEGARGPLVRTRSSYQAYYGRWARTWEFQALLKARYAAGDAAVAADWHAALAPLVWRAAERPEAVADVRAMRRRILDQLPADGADREIKRGPGGLRDIEFAVQLLQLVHGRTDESLRARGTLPALRALVAGGYVGRADGEALIAGYEFLRRVEHRLQLQSLRRTHTVPAADTPEGAAALRRLAHALGFRGGPGHSAADAFHAQWRGHAAEVRRLHAKLLYRPLLEAVARVPAAALRLTPEAAGRRLELLGYGDPAGALRHIEALTGGLSRRAAIQRTLLPVLLQEFADAPEPDRGLLAYRQVSDALGTTSWFLRLLRDGGPVARRLARVLGHARYATDLLARDPEALRLLAEDAALRPRSAAALRETFAAAVGRHLDGPDGDPVAAVRAARAVRRRELFRVAGADALAHAADLAPAAPVDVDTVCAGLTDVADATLAAALRVARAATGAPDGLRFALIGMGRLGGRELSYPSDADVLFVYDAAPEVPDAAAAAHAVAQRLRDLLAMPAPDPPLVVDADLRPEGRQGPLVRSLDAYAAYYRRWSQVWEAQALLRARTVAGDAGLGDRFLALADRIRYPEGGLTGAQVVEIRRIKARVETERLPRGADPATHTKLGRGGLADVEWAVQLLQLRHGHAVPGLRTTGTIPALDAARAVGLLPAADTEALAAAWRQATAVRNALTLVRGKATDQLPRHGVDLAGAVALCGGDDPGEFLDGYLRVARHARAAVERIMND</sequence>
<evidence type="ECO:0000256" key="4">
    <source>
        <dbReference type="ARBA" id="ARBA00022840"/>
    </source>
</evidence>
<evidence type="ECO:0000256" key="5">
    <source>
        <dbReference type="ARBA" id="ARBA00022842"/>
    </source>
</evidence>
<keyword evidence="4" id="KW-0067">ATP-binding</keyword>
<reference evidence="9" key="1">
    <citation type="journal article" date="2014" name="Int. J. Syst. Evol. Microbiol.">
        <title>Complete genome sequence of Corynebacterium casei LMG S-19264T (=DSM 44701T), isolated from a smear-ripened cheese.</title>
        <authorList>
            <consortium name="US DOE Joint Genome Institute (JGI-PGF)"/>
            <person name="Walter F."/>
            <person name="Albersmeier A."/>
            <person name="Kalinowski J."/>
            <person name="Ruckert C."/>
        </authorList>
    </citation>
    <scope>NUCLEOTIDE SEQUENCE</scope>
    <source>
        <strain evidence="9">JCM 3091</strain>
    </source>
</reference>
<feature type="domain" description="Glutamate-ammonia ligase adenylyltransferase repeated" evidence="7">
    <location>
        <begin position="579"/>
        <end position="822"/>
    </location>
</feature>
<gene>
    <name evidence="9" type="primary">glnE</name>
    <name evidence="9" type="ORF">GCM10010124_19490</name>
</gene>
<evidence type="ECO:0000256" key="1">
    <source>
        <dbReference type="ARBA" id="ARBA00022679"/>
    </source>
</evidence>
<dbReference type="GO" id="GO:0000820">
    <property type="term" value="P:regulation of glutamine family amino acid metabolic process"/>
    <property type="evidence" value="ECO:0007669"/>
    <property type="project" value="TreeGrafter"/>
</dbReference>
<dbReference type="PANTHER" id="PTHR30621">
    <property type="entry name" value="GLUTAMINE SYNTHETASE ADENYLYLTRANSFERASE"/>
    <property type="match status" value="1"/>
</dbReference>
<accession>A0A8J3FH11</accession>
<evidence type="ECO:0000259" key="7">
    <source>
        <dbReference type="Pfam" id="PF03710"/>
    </source>
</evidence>
<reference evidence="9" key="2">
    <citation type="submission" date="2020-09" db="EMBL/GenBank/DDBJ databases">
        <authorList>
            <person name="Sun Q."/>
            <person name="Ohkuma M."/>
        </authorList>
    </citation>
    <scope>NUCLEOTIDE SEQUENCE</scope>
    <source>
        <strain evidence="9">JCM 3091</strain>
    </source>
</reference>
<dbReference type="Gene3D" id="1.20.120.330">
    <property type="entry name" value="Nucleotidyltransferases domain 2"/>
    <property type="match status" value="2"/>
</dbReference>
<evidence type="ECO:0000256" key="3">
    <source>
        <dbReference type="ARBA" id="ARBA00022741"/>
    </source>
</evidence>
<dbReference type="GO" id="GO:0005524">
    <property type="term" value="F:ATP binding"/>
    <property type="evidence" value="ECO:0007669"/>
    <property type="project" value="UniProtKB-KW"/>
</dbReference>
<dbReference type="PANTHER" id="PTHR30621:SF0">
    <property type="entry name" value="BIFUNCTIONAL GLUTAMINE SYNTHETASE ADENYLYLTRANSFERASE_ADENYLYL-REMOVING ENZYME"/>
    <property type="match status" value="1"/>
</dbReference>
<dbReference type="EMBL" id="BMQC01000005">
    <property type="protein sequence ID" value="GGK26925.1"/>
    <property type="molecule type" value="Genomic_DNA"/>
</dbReference>
<dbReference type="GO" id="GO:0008882">
    <property type="term" value="F:[glutamate-ammonia-ligase] adenylyltransferase activity"/>
    <property type="evidence" value="ECO:0007669"/>
    <property type="project" value="InterPro"/>
</dbReference>
<comment type="caution">
    <text evidence="9">The sequence shown here is derived from an EMBL/GenBank/DDBJ whole genome shotgun (WGS) entry which is preliminary data.</text>
</comment>
<dbReference type="Gene3D" id="3.30.460.10">
    <property type="entry name" value="Beta Polymerase, domain 2"/>
    <property type="match status" value="2"/>
</dbReference>
<evidence type="ECO:0000313" key="9">
    <source>
        <dbReference type="EMBL" id="GGK26925.1"/>
    </source>
</evidence>
<feature type="domain" description="PII-uridylyltransferase/Glutamine-synthetase adenylyltransferase" evidence="8">
    <location>
        <begin position="323"/>
        <end position="473"/>
    </location>
</feature>
<keyword evidence="6" id="KW-0511">Multifunctional enzyme</keyword>
<dbReference type="CDD" id="cd05401">
    <property type="entry name" value="NT_GlnE_GlnD_like"/>
    <property type="match status" value="2"/>
</dbReference>
<keyword evidence="10" id="KW-1185">Reference proteome</keyword>
<dbReference type="InterPro" id="IPR043519">
    <property type="entry name" value="NT_sf"/>
</dbReference>
<name>A0A8J3FH11_9ACTN</name>
<feature type="domain" description="PII-uridylyltransferase/Glutamine-synthetase adenylyltransferase" evidence="8">
    <location>
        <begin position="847"/>
        <end position="978"/>
    </location>
</feature>
<dbReference type="Proteomes" id="UP000662200">
    <property type="component" value="Unassembled WGS sequence"/>
</dbReference>